<protein>
    <submittedName>
        <fullName evidence="3">Glycine zipper family protein</fullName>
    </submittedName>
</protein>
<keyword evidence="4" id="KW-1185">Reference proteome</keyword>
<evidence type="ECO:0000313" key="3">
    <source>
        <dbReference type="EMBL" id="QNG55281.1"/>
    </source>
</evidence>
<evidence type="ECO:0000256" key="1">
    <source>
        <dbReference type="SAM" id="Phobius"/>
    </source>
</evidence>
<name>A0A7G7MR70_9PSEU</name>
<evidence type="ECO:0000259" key="2">
    <source>
        <dbReference type="Pfam" id="PF11181"/>
    </source>
</evidence>
<proteinExistence type="predicted"/>
<gene>
    <name evidence="3" type="ORF">H6H00_01265</name>
</gene>
<keyword evidence="1" id="KW-0812">Transmembrane</keyword>
<dbReference type="Pfam" id="PF11181">
    <property type="entry name" value="YflT"/>
    <property type="match status" value="1"/>
</dbReference>
<dbReference type="EMBL" id="CP060131">
    <property type="protein sequence ID" value="QNG55281.1"/>
    <property type="molecule type" value="Genomic_DNA"/>
</dbReference>
<dbReference type="KEGG" id="ppel:H6H00_01265"/>
<dbReference type="Proteomes" id="UP000515728">
    <property type="component" value="Chromosome"/>
</dbReference>
<organism evidence="3 4">
    <name type="scientific">Pseudonocardia petroleophila</name>
    <dbReference type="NCBI Taxonomy" id="37331"/>
    <lineage>
        <taxon>Bacteria</taxon>
        <taxon>Bacillati</taxon>
        <taxon>Actinomycetota</taxon>
        <taxon>Actinomycetes</taxon>
        <taxon>Pseudonocardiales</taxon>
        <taxon>Pseudonocardiaceae</taxon>
        <taxon>Pseudonocardia</taxon>
    </lineage>
</organism>
<dbReference type="InterPro" id="IPR025889">
    <property type="entry name" value="GSP17M-like_dom"/>
</dbReference>
<keyword evidence="1" id="KW-0472">Membrane</keyword>
<feature type="transmembrane region" description="Helical" evidence="1">
    <location>
        <begin position="82"/>
        <end position="106"/>
    </location>
</feature>
<reference evidence="3 4" key="1">
    <citation type="submission" date="2020-08" db="EMBL/GenBank/DDBJ databases">
        <authorList>
            <person name="Mo P."/>
        </authorList>
    </citation>
    <scope>NUCLEOTIDE SEQUENCE [LARGE SCALE GENOMIC DNA]</scope>
    <source>
        <strain evidence="3 4">CGMCC 4.1532</strain>
    </source>
</reference>
<feature type="domain" description="General stress protein 17M-like" evidence="2">
    <location>
        <begin position="2"/>
        <end position="76"/>
    </location>
</feature>
<dbReference type="AlphaFoldDB" id="A0A7G7MR70"/>
<accession>A0A7G7MR70</accession>
<keyword evidence="1" id="KW-1133">Transmembrane helix</keyword>
<sequence>MVASYPDYADAQRVVDALADQHFPVGGLAIVGANLQSFEQITGRRGLARAAASGLTSGALTGALIGWLLGLFNIAQPLVSSLVMALFGVVVGGVIGLVLGLVAHLASGGRRDFSSISSVRAERYDVLAVTEIADEAELAIRELKPASR</sequence>
<evidence type="ECO:0000313" key="4">
    <source>
        <dbReference type="Proteomes" id="UP000515728"/>
    </source>
</evidence>
<feature type="transmembrane region" description="Helical" evidence="1">
    <location>
        <begin position="50"/>
        <end position="70"/>
    </location>
</feature>